<keyword evidence="1" id="KW-1133">Transmembrane helix</keyword>
<name>A0AAD7E355_9AGAR</name>
<dbReference type="EMBL" id="JARJCW010000004">
    <property type="protein sequence ID" value="KAJ7225273.1"/>
    <property type="molecule type" value="Genomic_DNA"/>
</dbReference>
<gene>
    <name evidence="2" type="ORF">GGX14DRAFT_556075</name>
</gene>
<feature type="transmembrane region" description="Helical" evidence="1">
    <location>
        <begin position="51"/>
        <end position="69"/>
    </location>
</feature>
<keyword evidence="1" id="KW-0812">Transmembrane</keyword>
<organism evidence="2 3">
    <name type="scientific">Mycena pura</name>
    <dbReference type="NCBI Taxonomy" id="153505"/>
    <lineage>
        <taxon>Eukaryota</taxon>
        <taxon>Fungi</taxon>
        <taxon>Dikarya</taxon>
        <taxon>Basidiomycota</taxon>
        <taxon>Agaricomycotina</taxon>
        <taxon>Agaricomycetes</taxon>
        <taxon>Agaricomycetidae</taxon>
        <taxon>Agaricales</taxon>
        <taxon>Marasmiineae</taxon>
        <taxon>Mycenaceae</taxon>
        <taxon>Mycena</taxon>
    </lineage>
</organism>
<evidence type="ECO:0000313" key="2">
    <source>
        <dbReference type="EMBL" id="KAJ7225273.1"/>
    </source>
</evidence>
<dbReference type="Proteomes" id="UP001219525">
    <property type="component" value="Unassembled WGS sequence"/>
</dbReference>
<evidence type="ECO:0000313" key="3">
    <source>
        <dbReference type="Proteomes" id="UP001219525"/>
    </source>
</evidence>
<sequence length="195" mass="21771">MSIFLQRFQSFALAQHASTTTFVKRLALALHAVTPFMLLLITLALPDVTLSIYTILKLFIVVCTILVPATHRLADIMYFASILALPMCSFVSFTQSPIFGYVKAVLAMTPSLWLVAVLLWLFWNAATFMLAITLWNDADDFHGCAGLVSISSVCRHFLTKASKELASRHCCRWLDEDADEDTDLDDNTADLDENT</sequence>
<keyword evidence="3" id="KW-1185">Reference proteome</keyword>
<feature type="transmembrane region" description="Helical" evidence="1">
    <location>
        <begin position="113"/>
        <end position="135"/>
    </location>
</feature>
<feature type="transmembrane region" description="Helical" evidence="1">
    <location>
        <begin position="26"/>
        <end position="45"/>
    </location>
</feature>
<keyword evidence="1" id="KW-0472">Membrane</keyword>
<feature type="transmembrane region" description="Helical" evidence="1">
    <location>
        <begin position="76"/>
        <end position="93"/>
    </location>
</feature>
<accession>A0AAD7E355</accession>
<evidence type="ECO:0000256" key="1">
    <source>
        <dbReference type="SAM" id="Phobius"/>
    </source>
</evidence>
<proteinExistence type="predicted"/>
<dbReference type="AlphaFoldDB" id="A0AAD7E355"/>
<reference evidence="2" key="1">
    <citation type="submission" date="2023-03" db="EMBL/GenBank/DDBJ databases">
        <title>Massive genome expansion in bonnet fungi (Mycena s.s.) driven by repeated elements and novel gene families across ecological guilds.</title>
        <authorList>
            <consortium name="Lawrence Berkeley National Laboratory"/>
            <person name="Harder C.B."/>
            <person name="Miyauchi S."/>
            <person name="Viragh M."/>
            <person name="Kuo A."/>
            <person name="Thoen E."/>
            <person name="Andreopoulos B."/>
            <person name="Lu D."/>
            <person name="Skrede I."/>
            <person name="Drula E."/>
            <person name="Henrissat B."/>
            <person name="Morin E."/>
            <person name="Kohler A."/>
            <person name="Barry K."/>
            <person name="LaButti K."/>
            <person name="Morin E."/>
            <person name="Salamov A."/>
            <person name="Lipzen A."/>
            <person name="Mereny Z."/>
            <person name="Hegedus B."/>
            <person name="Baldrian P."/>
            <person name="Stursova M."/>
            <person name="Weitz H."/>
            <person name="Taylor A."/>
            <person name="Grigoriev I.V."/>
            <person name="Nagy L.G."/>
            <person name="Martin F."/>
            <person name="Kauserud H."/>
        </authorList>
    </citation>
    <scope>NUCLEOTIDE SEQUENCE</scope>
    <source>
        <strain evidence="2">9144</strain>
    </source>
</reference>
<protein>
    <submittedName>
        <fullName evidence="2">Uncharacterized protein</fullName>
    </submittedName>
</protein>
<comment type="caution">
    <text evidence="2">The sequence shown here is derived from an EMBL/GenBank/DDBJ whole genome shotgun (WGS) entry which is preliminary data.</text>
</comment>